<dbReference type="EMBL" id="VJOM01000014">
    <property type="protein sequence ID" value="TSE31528.1"/>
    <property type="molecule type" value="Genomic_DNA"/>
</dbReference>
<feature type="transmembrane region" description="Helical" evidence="1">
    <location>
        <begin position="154"/>
        <end position="178"/>
    </location>
</feature>
<organism evidence="2 3">
    <name type="scientific">Tepidimonas taiwanensis</name>
    <dbReference type="NCBI Taxonomy" id="307486"/>
    <lineage>
        <taxon>Bacteria</taxon>
        <taxon>Pseudomonadati</taxon>
        <taxon>Pseudomonadota</taxon>
        <taxon>Betaproteobacteria</taxon>
        <taxon>Burkholderiales</taxon>
        <taxon>Tepidimonas</taxon>
    </lineage>
</organism>
<reference evidence="2 3" key="1">
    <citation type="submission" date="2019-07" db="EMBL/GenBank/DDBJ databases">
        <title>Tepidimonas taiwanensis I1-1 draft genome.</title>
        <authorList>
            <person name="Da Costa M.S."/>
            <person name="Froufe H.J.C."/>
            <person name="Egas C."/>
            <person name="Albuquerque L."/>
        </authorList>
    </citation>
    <scope>NUCLEOTIDE SEQUENCE [LARGE SCALE GENOMIC DNA]</scope>
    <source>
        <strain evidence="2 3">I1-1</strain>
    </source>
</reference>
<dbReference type="RefSeq" id="WP_043699955.1">
    <property type="nucleotide sequence ID" value="NZ_CP083911.1"/>
</dbReference>
<feature type="transmembrane region" description="Helical" evidence="1">
    <location>
        <begin position="75"/>
        <end position="94"/>
    </location>
</feature>
<dbReference type="InterPro" id="IPR030802">
    <property type="entry name" value="Permease_MalE"/>
</dbReference>
<keyword evidence="1" id="KW-0472">Membrane</keyword>
<evidence type="ECO:0000313" key="2">
    <source>
        <dbReference type="EMBL" id="TSE31528.1"/>
    </source>
</evidence>
<dbReference type="Pfam" id="PF02405">
    <property type="entry name" value="MlaE"/>
    <property type="match status" value="1"/>
</dbReference>
<keyword evidence="1" id="KW-0812">Transmembrane</keyword>
<accession>A0A554X6R5</accession>
<name>A0A554X6R5_9BURK</name>
<comment type="caution">
    <text evidence="2">The sequence shown here is derived from an EMBL/GenBank/DDBJ whole genome shotgun (WGS) entry which is preliminary data.</text>
</comment>
<sequence length="258" mass="28001">MSAPPLPTRDRLSAWAQRWAHWGALLRLTGRVLAWACMRATYTGPRWQALAHQLVAAAAPTVWWYAVLSTLFGQVLIRIVVVTAVGYGLTPYAVEMVVRVLVLELIPLSAALFVLMRVTVGHGQVLRRWRGDGTFDALQRAGQDPLRELAVPRVLAAVLVTLLLVLLSAAVALVLAYLNLYGFTPWALPGYTRAVGHIFDPAVTLIFVLKTLGFALAVSVVPLAAAFEATPAGDLRALVRTTAVLLAVELLSLIGNYY</sequence>
<keyword evidence="1" id="KW-1133">Transmembrane helix</keyword>
<proteinExistence type="predicted"/>
<evidence type="ECO:0000313" key="3">
    <source>
        <dbReference type="Proteomes" id="UP000317763"/>
    </source>
</evidence>
<dbReference type="GO" id="GO:0043190">
    <property type="term" value="C:ATP-binding cassette (ABC) transporter complex"/>
    <property type="evidence" value="ECO:0007669"/>
    <property type="project" value="InterPro"/>
</dbReference>
<dbReference type="STRING" id="307486.GCA_000807215_00977"/>
<dbReference type="AlphaFoldDB" id="A0A554X6R5"/>
<feature type="transmembrane region" description="Helical" evidence="1">
    <location>
        <begin position="49"/>
        <end position="68"/>
    </location>
</feature>
<dbReference type="OrthoDB" id="8903628at2"/>
<protein>
    <submittedName>
        <fullName evidence="2">ABC transport permease subunit</fullName>
    </submittedName>
</protein>
<keyword evidence="3" id="KW-1185">Reference proteome</keyword>
<dbReference type="Proteomes" id="UP000317763">
    <property type="component" value="Unassembled WGS sequence"/>
</dbReference>
<evidence type="ECO:0000256" key="1">
    <source>
        <dbReference type="SAM" id="Phobius"/>
    </source>
</evidence>
<feature type="transmembrane region" description="Helical" evidence="1">
    <location>
        <begin position="198"/>
        <end position="225"/>
    </location>
</feature>
<gene>
    <name evidence="2" type="ORF">Ttaiw_01482</name>
</gene>
<feature type="transmembrane region" description="Helical" evidence="1">
    <location>
        <begin position="100"/>
        <end position="120"/>
    </location>
</feature>